<dbReference type="PANTHER" id="PTHR43362">
    <property type="entry name" value="MANNITOL DEHYDROGENASE DSF1-RELATED"/>
    <property type="match status" value="1"/>
</dbReference>
<reference evidence="5" key="1">
    <citation type="submission" date="2019-02" db="EMBL/GenBank/DDBJ databases">
        <title>Genomic characterization of isolates from hospital effluents in KZN, South Africa.</title>
        <authorList>
            <person name="Ntshobeni N."/>
            <person name="Allam M."/>
            <person name="Ismail A."/>
            <person name="Amoako D."/>
            <person name="Essack S."/>
            <person name="Chenia H."/>
        </authorList>
    </citation>
    <scope>NUCLEOTIDE SEQUENCE</scope>
    <source>
        <strain evidence="5">AFE97_S1</strain>
    </source>
</reference>
<sequence>MAPMSSSKNKLRNTARRNTSQVTSQMIHLGCGAFHRAHQALYTHLLLEKFQSNWGYCEINLMSERGAILINQLNEQHCNYTLLEKDEEKSTLRTIKAIKQAMHPRIDGINAIIEKMAAPEIAIISLTVTEKGYCISPSTDKLDLANPFIQHDLTNPMEPQSVLGYIVAALRLRFQRNLPPVTILSCDNIRNNGETARQAIIGLAIQQDNQLAQWIEKNITFPNTMVDRIVPAMTESSYAEIKQLIGKDDPCAVISESFSQWVIEDCFANGRPDWQSVGVQFVPDVAPYEMMKLRMLNGSHSFLAYLGHLAGYEFISDTMQNPDFSQAVHKLMLHEQAPTLTMPSDTNLRKYAQDLLKRFSNRAIKHKTAQIAIDGSQKLPQRLLDSIMWHQQQGSDYTLLALGVAAWMKYVSGVNEQGNPVSIQDPLRNEFAEIYQKYGFSLETVDNLLKIGAIFPPQLSRNHQVVKKIKAAYQQLIVLGAQKTVKYYL</sequence>
<dbReference type="Gene3D" id="1.10.1040.10">
    <property type="entry name" value="N-(1-d-carboxylethyl)-l-norvaline Dehydrogenase, domain 2"/>
    <property type="match status" value="1"/>
</dbReference>
<dbReference type="InterPro" id="IPR013328">
    <property type="entry name" value="6PGD_dom2"/>
</dbReference>
<dbReference type="InterPro" id="IPR013118">
    <property type="entry name" value="Mannitol_DH_C"/>
</dbReference>
<dbReference type="Pfam" id="PF08125">
    <property type="entry name" value="Mannitol_dh_C"/>
    <property type="match status" value="1"/>
</dbReference>
<comment type="caution">
    <text evidence="5">The sequence shown here is derived from an EMBL/GenBank/DDBJ whole genome shotgun (WGS) entry which is preliminary data.</text>
</comment>
<dbReference type="SUPFAM" id="SSF51735">
    <property type="entry name" value="NAD(P)-binding Rossmann-fold domains"/>
    <property type="match status" value="1"/>
</dbReference>
<dbReference type="InterPro" id="IPR036291">
    <property type="entry name" value="NAD(P)-bd_dom_sf"/>
</dbReference>
<evidence type="ECO:0000313" key="6">
    <source>
        <dbReference type="Proteomes" id="UP000824410"/>
    </source>
</evidence>
<feature type="domain" description="Mannitol dehydrogenase N-terminal" evidence="3">
    <location>
        <begin position="25"/>
        <end position="275"/>
    </location>
</feature>
<dbReference type="EMBL" id="SHDO01000003">
    <property type="protein sequence ID" value="MBX6979098.1"/>
    <property type="molecule type" value="Genomic_DNA"/>
</dbReference>
<gene>
    <name evidence="5" type="ORF">EX242_02320</name>
</gene>
<dbReference type="Pfam" id="PF01232">
    <property type="entry name" value="Mannitol_dh"/>
    <property type="match status" value="1"/>
</dbReference>
<dbReference type="GO" id="GO:0019594">
    <property type="term" value="P:mannitol metabolic process"/>
    <property type="evidence" value="ECO:0007669"/>
    <property type="project" value="InterPro"/>
</dbReference>
<dbReference type="InterPro" id="IPR008927">
    <property type="entry name" value="6-PGluconate_DH-like_C_sf"/>
</dbReference>
<dbReference type="InterPro" id="IPR023027">
    <property type="entry name" value="Mannitol_DH_CS"/>
</dbReference>
<evidence type="ECO:0000256" key="2">
    <source>
        <dbReference type="ARBA" id="ARBA00023027"/>
    </source>
</evidence>
<dbReference type="SUPFAM" id="SSF48179">
    <property type="entry name" value="6-phosphogluconate dehydrogenase C-terminal domain-like"/>
    <property type="match status" value="1"/>
</dbReference>
<dbReference type="Proteomes" id="UP000824410">
    <property type="component" value="Unassembled WGS sequence"/>
</dbReference>
<name>A0AAP2NUF5_PRORE</name>
<accession>A0AAP2NUF5</accession>
<keyword evidence="1 5" id="KW-0560">Oxidoreductase</keyword>
<dbReference type="InterPro" id="IPR013131">
    <property type="entry name" value="Mannitol_DH_N"/>
</dbReference>
<dbReference type="AlphaFoldDB" id="A0AAP2NUF5"/>
<dbReference type="Gene3D" id="3.40.50.720">
    <property type="entry name" value="NAD(P)-binding Rossmann-like Domain"/>
    <property type="match status" value="1"/>
</dbReference>
<keyword evidence="2" id="KW-0520">NAD</keyword>
<dbReference type="PRINTS" id="PR00084">
    <property type="entry name" value="MTLDHDRGNASE"/>
</dbReference>
<protein>
    <submittedName>
        <fullName evidence="5">Fructuronate reductase</fullName>
        <ecNumber evidence="5">1.1.1.57</ecNumber>
    </submittedName>
</protein>
<dbReference type="EC" id="1.1.1.57" evidence="5"/>
<dbReference type="NCBIfam" id="NF011611">
    <property type="entry name" value="PRK15037.1"/>
    <property type="match status" value="1"/>
</dbReference>
<dbReference type="InterPro" id="IPR050988">
    <property type="entry name" value="Mannitol_DH/Oxidoreductase"/>
</dbReference>
<dbReference type="PROSITE" id="PS00974">
    <property type="entry name" value="MANNITOL_DHGENASE"/>
    <property type="match status" value="1"/>
</dbReference>
<evidence type="ECO:0000259" key="4">
    <source>
        <dbReference type="Pfam" id="PF08125"/>
    </source>
</evidence>
<feature type="domain" description="Mannitol dehydrogenase C-terminal" evidence="4">
    <location>
        <begin position="284"/>
        <end position="476"/>
    </location>
</feature>
<evidence type="ECO:0000259" key="3">
    <source>
        <dbReference type="Pfam" id="PF01232"/>
    </source>
</evidence>
<organism evidence="5 6">
    <name type="scientific">Providencia rettgeri</name>
    <dbReference type="NCBI Taxonomy" id="587"/>
    <lineage>
        <taxon>Bacteria</taxon>
        <taxon>Pseudomonadati</taxon>
        <taxon>Pseudomonadota</taxon>
        <taxon>Gammaproteobacteria</taxon>
        <taxon>Enterobacterales</taxon>
        <taxon>Morganellaceae</taxon>
        <taxon>Providencia</taxon>
    </lineage>
</organism>
<evidence type="ECO:0000256" key="1">
    <source>
        <dbReference type="ARBA" id="ARBA00023002"/>
    </source>
</evidence>
<dbReference type="GO" id="GO:0008866">
    <property type="term" value="F:fructuronate reductase activity"/>
    <property type="evidence" value="ECO:0007669"/>
    <property type="project" value="UniProtKB-EC"/>
</dbReference>
<dbReference type="InterPro" id="IPR000669">
    <property type="entry name" value="Mannitol_DH"/>
</dbReference>
<dbReference type="PANTHER" id="PTHR43362:SF7">
    <property type="entry name" value="D-MANNONATE OXIDOREDUCTASE"/>
    <property type="match status" value="1"/>
</dbReference>
<evidence type="ECO:0000313" key="5">
    <source>
        <dbReference type="EMBL" id="MBX6979098.1"/>
    </source>
</evidence>
<proteinExistence type="predicted"/>
<dbReference type="GO" id="GO:0042840">
    <property type="term" value="P:D-glucuronate catabolic process"/>
    <property type="evidence" value="ECO:0007669"/>
    <property type="project" value="TreeGrafter"/>
</dbReference>